<reference evidence="1" key="1">
    <citation type="journal article" date="2014" name="Front. Microbiol.">
        <title>High frequency of phylogenetically diverse reductive dehalogenase-homologous genes in deep subseafloor sedimentary metagenomes.</title>
        <authorList>
            <person name="Kawai M."/>
            <person name="Futagami T."/>
            <person name="Toyoda A."/>
            <person name="Takaki Y."/>
            <person name="Nishi S."/>
            <person name="Hori S."/>
            <person name="Arai W."/>
            <person name="Tsubouchi T."/>
            <person name="Morono Y."/>
            <person name="Uchiyama I."/>
            <person name="Ito T."/>
            <person name="Fujiyama A."/>
            <person name="Inagaki F."/>
            <person name="Takami H."/>
        </authorList>
    </citation>
    <scope>NUCLEOTIDE SEQUENCE</scope>
    <source>
        <strain evidence="1">Expedition CK06-06</strain>
    </source>
</reference>
<sequence>MRPSVRVSDVVYAARQLDIQFDIKYELVDAGRRPLRIVKCQDNTDTRPEIMEFHSLQAAYEYLVEVCVDCMRILAAG</sequence>
<organism evidence="1">
    <name type="scientific">marine sediment metagenome</name>
    <dbReference type="NCBI Taxonomy" id="412755"/>
    <lineage>
        <taxon>unclassified sequences</taxon>
        <taxon>metagenomes</taxon>
        <taxon>ecological metagenomes</taxon>
    </lineage>
</organism>
<protein>
    <submittedName>
        <fullName evidence="1">Uncharacterized protein</fullName>
    </submittedName>
</protein>
<accession>X1L6G6</accession>
<name>X1L6G6_9ZZZZ</name>
<comment type="caution">
    <text evidence="1">The sequence shown here is derived from an EMBL/GenBank/DDBJ whole genome shotgun (WGS) entry which is preliminary data.</text>
</comment>
<proteinExistence type="predicted"/>
<gene>
    <name evidence="1" type="ORF">S06H3_20506</name>
</gene>
<dbReference type="EMBL" id="BARV01010625">
    <property type="protein sequence ID" value="GAI14583.1"/>
    <property type="molecule type" value="Genomic_DNA"/>
</dbReference>
<evidence type="ECO:0000313" key="1">
    <source>
        <dbReference type="EMBL" id="GAI14583.1"/>
    </source>
</evidence>
<dbReference type="AlphaFoldDB" id="X1L6G6"/>